<name>A0A844HQF6_9RHOB</name>
<proteinExistence type="predicted"/>
<sequence>MPAPTVDFEVVTTSSGRRIAVGQATESINLGMAALFQLIEAIPAGPQGPSWGVGAPRAYAEDLACVVGSIVWRQFPTQRLACVFRSLAVQTTSAANFPASPAANAGWDLVLAVPFGESAEIVEFATDSAAIAYSTAHPLALVISTQGAA</sequence>
<gene>
    <name evidence="1" type="ORF">GL300_23255</name>
</gene>
<keyword evidence="2" id="KW-1185">Reference proteome</keyword>
<reference evidence="1 2" key="1">
    <citation type="submission" date="2019-11" db="EMBL/GenBank/DDBJ databases">
        <authorList>
            <person name="Dong K."/>
        </authorList>
    </citation>
    <scope>NUCLEOTIDE SEQUENCE [LARGE SCALE GENOMIC DNA]</scope>
    <source>
        <strain evidence="1 2">NBRC 112902</strain>
    </source>
</reference>
<dbReference type="RefSeq" id="WP_155042071.1">
    <property type="nucleotide sequence ID" value="NZ_WMIG01000026.1"/>
</dbReference>
<accession>A0A844HQF6</accession>
<dbReference type="AlphaFoldDB" id="A0A844HQF6"/>
<evidence type="ECO:0000313" key="1">
    <source>
        <dbReference type="EMBL" id="MTH62120.1"/>
    </source>
</evidence>
<dbReference type="Proteomes" id="UP000449846">
    <property type="component" value="Unassembled WGS sequence"/>
</dbReference>
<evidence type="ECO:0000313" key="2">
    <source>
        <dbReference type="Proteomes" id="UP000449846"/>
    </source>
</evidence>
<comment type="caution">
    <text evidence="1">The sequence shown here is derived from an EMBL/GenBank/DDBJ whole genome shotgun (WGS) entry which is preliminary data.</text>
</comment>
<dbReference type="EMBL" id="WMIG01000026">
    <property type="protein sequence ID" value="MTH62120.1"/>
    <property type="molecule type" value="Genomic_DNA"/>
</dbReference>
<protein>
    <submittedName>
        <fullName evidence="1">Uncharacterized protein</fullName>
    </submittedName>
</protein>
<organism evidence="1 2">
    <name type="scientific">Paracoccus litorisediminis</name>
    <dbReference type="NCBI Taxonomy" id="2006130"/>
    <lineage>
        <taxon>Bacteria</taxon>
        <taxon>Pseudomonadati</taxon>
        <taxon>Pseudomonadota</taxon>
        <taxon>Alphaproteobacteria</taxon>
        <taxon>Rhodobacterales</taxon>
        <taxon>Paracoccaceae</taxon>
        <taxon>Paracoccus</taxon>
    </lineage>
</organism>